<feature type="non-terminal residue" evidence="4">
    <location>
        <position position="1"/>
    </location>
</feature>
<keyword evidence="2 3" id="KW-0802">TPR repeat</keyword>
<evidence type="ECO:0000313" key="4">
    <source>
        <dbReference type="EMBL" id="CAF1620779.1"/>
    </source>
</evidence>
<evidence type="ECO:0000256" key="3">
    <source>
        <dbReference type="PROSITE-ProRule" id="PRU00339"/>
    </source>
</evidence>
<dbReference type="Pfam" id="PF13424">
    <property type="entry name" value="TPR_12"/>
    <property type="match status" value="3"/>
</dbReference>
<dbReference type="PANTHER" id="PTHR45641">
    <property type="entry name" value="TETRATRICOPEPTIDE REPEAT PROTEIN (AFU_ORTHOLOGUE AFUA_6G03870)"/>
    <property type="match status" value="1"/>
</dbReference>
<proteinExistence type="predicted"/>
<sequence length="368" mass="42816">NIGGLLSINYFMLTTLDKHVHIHSSHHPDTEKILFQIYIDIEKCTQPFANIEQLSYFNLKSEILISIGSLFRIKSIKKEIDWFVKLELITSEEENKLKQMFIDKNNIGQHLRDMDGQEKREEYTEVLSQNVQTDGIDIADDYYNNGTRHLNEGDYIKSLENFEKALSIYEKYLDSDDQRIAKTYSSIGMTHGMQGDFVESLTNYKRALNVYKTSIQSPNYKGISKTYNNIAMAHYAENEHDQALVNLEKAVEIDQREFSKNDPFLITSYTNMALVYSEKHEFRRAIDYYNKALIIQLENLPKNHADLAPTYGNIGTMYDRLGDHTQALQYYQKALETQLIALPLNDPNLADTYMKIGNIYYAQRNYPK</sequence>
<reference evidence="4" key="1">
    <citation type="submission" date="2021-02" db="EMBL/GenBank/DDBJ databases">
        <authorList>
            <person name="Nowell W R."/>
        </authorList>
    </citation>
    <scope>NUCLEOTIDE SEQUENCE</scope>
</reference>
<dbReference type="SUPFAM" id="SSF48452">
    <property type="entry name" value="TPR-like"/>
    <property type="match status" value="2"/>
</dbReference>
<dbReference type="PANTHER" id="PTHR45641:SF1">
    <property type="entry name" value="AAA+ ATPASE DOMAIN-CONTAINING PROTEIN"/>
    <property type="match status" value="1"/>
</dbReference>
<dbReference type="EMBL" id="CAJOBA010080663">
    <property type="protein sequence ID" value="CAF4440056.1"/>
    <property type="molecule type" value="Genomic_DNA"/>
</dbReference>
<dbReference type="Gene3D" id="1.25.40.10">
    <property type="entry name" value="Tetratricopeptide repeat domain"/>
    <property type="match status" value="2"/>
</dbReference>
<dbReference type="InterPro" id="IPR019734">
    <property type="entry name" value="TPR_rpt"/>
</dbReference>
<evidence type="ECO:0000256" key="1">
    <source>
        <dbReference type="ARBA" id="ARBA00022737"/>
    </source>
</evidence>
<evidence type="ECO:0000256" key="2">
    <source>
        <dbReference type="ARBA" id="ARBA00022803"/>
    </source>
</evidence>
<dbReference type="PROSITE" id="PS50005">
    <property type="entry name" value="TPR"/>
    <property type="match status" value="5"/>
</dbReference>
<dbReference type="PROSITE" id="PS50293">
    <property type="entry name" value="TPR_REGION"/>
    <property type="match status" value="1"/>
</dbReference>
<protein>
    <submittedName>
        <fullName evidence="4">Uncharacterized protein</fullName>
    </submittedName>
</protein>
<gene>
    <name evidence="4" type="ORF">OVA965_LOCUS43191</name>
    <name evidence="5" type="ORF">TMI583_LOCUS45338</name>
</gene>
<dbReference type="AlphaFoldDB" id="A0A8S2G362"/>
<comment type="caution">
    <text evidence="4">The sequence shown here is derived from an EMBL/GenBank/DDBJ whole genome shotgun (WGS) entry which is preliminary data.</text>
</comment>
<dbReference type="InterPro" id="IPR011990">
    <property type="entry name" value="TPR-like_helical_dom_sf"/>
</dbReference>
<dbReference type="EMBL" id="CAJNOK010055839">
    <property type="protein sequence ID" value="CAF1620779.1"/>
    <property type="molecule type" value="Genomic_DNA"/>
</dbReference>
<feature type="repeat" description="TPR" evidence="3">
    <location>
        <begin position="266"/>
        <end position="299"/>
    </location>
</feature>
<feature type="repeat" description="TPR" evidence="3">
    <location>
        <begin position="181"/>
        <end position="214"/>
    </location>
</feature>
<evidence type="ECO:0000313" key="5">
    <source>
        <dbReference type="EMBL" id="CAF4440056.1"/>
    </source>
</evidence>
<organism evidence="4 6">
    <name type="scientific">Didymodactylos carnosus</name>
    <dbReference type="NCBI Taxonomy" id="1234261"/>
    <lineage>
        <taxon>Eukaryota</taxon>
        <taxon>Metazoa</taxon>
        <taxon>Spiralia</taxon>
        <taxon>Gnathifera</taxon>
        <taxon>Rotifera</taxon>
        <taxon>Eurotatoria</taxon>
        <taxon>Bdelloidea</taxon>
        <taxon>Philodinida</taxon>
        <taxon>Philodinidae</taxon>
        <taxon>Didymodactylos</taxon>
    </lineage>
</organism>
<feature type="repeat" description="TPR" evidence="3">
    <location>
        <begin position="139"/>
        <end position="172"/>
    </location>
</feature>
<feature type="non-terminal residue" evidence="4">
    <location>
        <position position="368"/>
    </location>
</feature>
<accession>A0A8S2G362</accession>
<name>A0A8S2G362_9BILA</name>
<dbReference type="Proteomes" id="UP000677228">
    <property type="component" value="Unassembled WGS sequence"/>
</dbReference>
<dbReference type="SMART" id="SM00028">
    <property type="entry name" value="TPR"/>
    <property type="match status" value="5"/>
</dbReference>
<keyword evidence="1" id="KW-0677">Repeat</keyword>
<feature type="repeat" description="TPR" evidence="3">
    <location>
        <begin position="224"/>
        <end position="257"/>
    </location>
</feature>
<feature type="repeat" description="TPR" evidence="3">
    <location>
        <begin position="308"/>
        <end position="341"/>
    </location>
</feature>
<dbReference type="Proteomes" id="UP000682733">
    <property type="component" value="Unassembled WGS sequence"/>
</dbReference>
<evidence type="ECO:0000313" key="6">
    <source>
        <dbReference type="Proteomes" id="UP000677228"/>
    </source>
</evidence>